<dbReference type="InterPro" id="IPR004242">
    <property type="entry name" value="Transposase_21"/>
</dbReference>
<dbReference type="Proteomes" id="UP001454036">
    <property type="component" value="Unassembled WGS sequence"/>
</dbReference>
<feature type="domain" description="Transposase-associated" evidence="1">
    <location>
        <begin position="4"/>
        <end position="77"/>
    </location>
</feature>
<dbReference type="Pfam" id="PF13963">
    <property type="entry name" value="Transpos_assoc"/>
    <property type="match status" value="1"/>
</dbReference>
<name>A0AAV3NST9_LITER</name>
<dbReference type="AlphaFoldDB" id="A0AAV3NST9"/>
<evidence type="ECO:0000313" key="2">
    <source>
        <dbReference type="EMBL" id="GAA0140772.1"/>
    </source>
</evidence>
<dbReference type="PANTHER" id="PTHR10775">
    <property type="entry name" value="OS08G0208400 PROTEIN"/>
    <property type="match status" value="1"/>
</dbReference>
<evidence type="ECO:0000259" key="1">
    <source>
        <dbReference type="Pfam" id="PF13963"/>
    </source>
</evidence>
<reference evidence="2 3" key="1">
    <citation type="submission" date="2024-01" db="EMBL/GenBank/DDBJ databases">
        <title>The complete chloroplast genome sequence of Lithospermum erythrorhizon: insights into the phylogenetic relationship among Boraginaceae species and the maternal lineages of purple gromwells.</title>
        <authorList>
            <person name="Okada T."/>
            <person name="Watanabe K."/>
        </authorList>
    </citation>
    <scope>NUCLEOTIDE SEQUENCE [LARGE SCALE GENOMIC DNA]</scope>
</reference>
<evidence type="ECO:0000313" key="3">
    <source>
        <dbReference type="Proteomes" id="UP001454036"/>
    </source>
</evidence>
<comment type="caution">
    <text evidence="2">The sequence shown here is derived from an EMBL/GenBank/DDBJ whole genome shotgun (WGS) entry which is preliminary data.</text>
</comment>
<dbReference type="Pfam" id="PF02992">
    <property type="entry name" value="Transposase_21"/>
    <property type="match status" value="1"/>
</dbReference>
<dbReference type="PANTHER" id="PTHR10775:SF158">
    <property type="entry name" value="TNP2-LIKE TRANSPOSON PROTEIN"/>
    <property type="match status" value="1"/>
</dbReference>
<proteinExistence type="predicted"/>
<organism evidence="2 3">
    <name type="scientific">Lithospermum erythrorhizon</name>
    <name type="common">Purple gromwell</name>
    <name type="synonym">Lithospermum officinale var. erythrorhizon</name>
    <dbReference type="NCBI Taxonomy" id="34254"/>
    <lineage>
        <taxon>Eukaryota</taxon>
        <taxon>Viridiplantae</taxon>
        <taxon>Streptophyta</taxon>
        <taxon>Embryophyta</taxon>
        <taxon>Tracheophyta</taxon>
        <taxon>Spermatophyta</taxon>
        <taxon>Magnoliopsida</taxon>
        <taxon>eudicotyledons</taxon>
        <taxon>Gunneridae</taxon>
        <taxon>Pentapetalae</taxon>
        <taxon>asterids</taxon>
        <taxon>lamiids</taxon>
        <taxon>Boraginales</taxon>
        <taxon>Boraginaceae</taxon>
        <taxon>Boraginoideae</taxon>
        <taxon>Lithospermeae</taxon>
        <taxon>Lithospermum</taxon>
    </lineage>
</organism>
<sequence length="427" mass="49474">MDKCWIHQDHIAGKPDIVKGLEEFLQFAYSRRPSNSDIFCPCVKCQNRRSFTRDIVKEHCSRHGFMSSYTNWIYHGEPYATRNDSQMEETIEDNDVSAMDSGPRDDMVRMVHDGIGITGTDSSMKNMEGDEIDDDAAQLLQMLEDASSDFRPGCQRYTKLSVVVRLLQLKVIYGMSNESFNGWLEFLRDLFPEAKFPESYYEANKITSNLGFTCKSWDVCPKDCMLFKDEHEKLDKCEICNTSRYLEKGKKIPAKRMRYFPLRPRLQKLYLCSETASLMKWHTEGRTDDGRLRHPADCDAWNDFDKRHPHFSSDARNVRIGLATDGFNPFHNMSLAHSTWPVVLIPYNLPPWLCMKQSFFILSTIVDGPRSPGDRIDVYLQPLIEELKLLWVDGVQTYDSDNKEMFILRAAILWTISDFPGYGMLYG</sequence>
<gene>
    <name evidence="2" type="ORF">LIER_02063</name>
</gene>
<accession>A0AAV3NST9</accession>
<dbReference type="InterPro" id="IPR029480">
    <property type="entry name" value="Transpos_assoc"/>
</dbReference>
<dbReference type="EMBL" id="BAABME010000216">
    <property type="protein sequence ID" value="GAA0140772.1"/>
    <property type="molecule type" value="Genomic_DNA"/>
</dbReference>
<keyword evidence="3" id="KW-1185">Reference proteome</keyword>
<protein>
    <recommendedName>
        <fullName evidence="1">Transposase-associated domain-containing protein</fullName>
    </recommendedName>
</protein>